<dbReference type="InterPro" id="IPR035684">
    <property type="entry name" value="ArgRS_core"/>
</dbReference>
<dbReference type="GO" id="GO:0006420">
    <property type="term" value="P:arginyl-tRNA aminoacylation"/>
    <property type="evidence" value="ECO:0007669"/>
    <property type="project" value="UniProtKB-UniRule"/>
</dbReference>
<dbReference type="Pfam" id="PF00750">
    <property type="entry name" value="tRNA-synt_1d"/>
    <property type="match status" value="1"/>
</dbReference>
<dbReference type="Gene3D" id="3.40.50.620">
    <property type="entry name" value="HUPs"/>
    <property type="match status" value="1"/>
</dbReference>
<evidence type="ECO:0000256" key="4">
    <source>
        <dbReference type="ARBA" id="ARBA00022741"/>
    </source>
</evidence>
<dbReference type="AlphaFoldDB" id="A0A150IYB6"/>
<keyword evidence="3 10" id="KW-0436">Ligase</keyword>
<evidence type="ECO:0000256" key="2">
    <source>
        <dbReference type="ARBA" id="ARBA00012837"/>
    </source>
</evidence>
<proteinExistence type="inferred from homology"/>
<dbReference type="SMART" id="SM00836">
    <property type="entry name" value="DALR_1"/>
    <property type="match status" value="1"/>
</dbReference>
<dbReference type="FunFam" id="1.10.730.10:FF:000006">
    <property type="entry name" value="Arginyl-tRNA synthetase 2, mitochondrial"/>
    <property type="match status" value="1"/>
</dbReference>
<dbReference type="InterPro" id="IPR001278">
    <property type="entry name" value="Arg-tRNA-ligase"/>
</dbReference>
<keyword evidence="6 10" id="KW-0648">Protein biosynthesis</keyword>
<dbReference type="EC" id="6.1.1.19" evidence="2 9"/>
<gene>
    <name evidence="12" type="primary">argS</name>
    <name evidence="12" type="ORF">AMQ74_01393</name>
</gene>
<dbReference type="PANTHER" id="PTHR11956:SF5">
    <property type="entry name" value="ARGININE--TRNA LIGASE, CYTOPLASMIC"/>
    <property type="match status" value="1"/>
</dbReference>
<evidence type="ECO:0000259" key="11">
    <source>
        <dbReference type="SMART" id="SM00836"/>
    </source>
</evidence>
<dbReference type="InterPro" id="IPR014729">
    <property type="entry name" value="Rossmann-like_a/b/a_fold"/>
</dbReference>
<evidence type="ECO:0000256" key="5">
    <source>
        <dbReference type="ARBA" id="ARBA00022840"/>
    </source>
</evidence>
<evidence type="ECO:0000256" key="7">
    <source>
        <dbReference type="ARBA" id="ARBA00023146"/>
    </source>
</evidence>
<dbReference type="SUPFAM" id="SSF52374">
    <property type="entry name" value="Nucleotidylyl transferase"/>
    <property type="match status" value="1"/>
</dbReference>
<evidence type="ECO:0000256" key="3">
    <source>
        <dbReference type="ARBA" id="ARBA00022598"/>
    </source>
</evidence>
<reference evidence="12 13" key="1">
    <citation type="journal article" date="2016" name="ISME J.">
        <title>Chasing the elusive Euryarchaeota class WSA2: genomes reveal a uniquely fastidious methyl-reducing methanogen.</title>
        <authorList>
            <person name="Nobu M.K."/>
            <person name="Narihiro T."/>
            <person name="Kuroda K."/>
            <person name="Mei R."/>
            <person name="Liu W.T."/>
        </authorList>
    </citation>
    <scope>NUCLEOTIDE SEQUENCE [LARGE SCALE GENOMIC DNA]</scope>
    <source>
        <strain evidence="12">U1lsi0528_Bin089</strain>
    </source>
</reference>
<evidence type="ECO:0000256" key="8">
    <source>
        <dbReference type="ARBA" id="ARBA00049339"/>
    </source>
</evidence>
<dbReference type="EMBL" id="LNGD01000098">
    <property type="protein sequence ID" value="KYC49654.1"/>
    <property type="molecule type" value="Genomic_DNA"/>
</dbReference>
<dbReference type="Proteomes" id="UP000075578">
    <property type="component" value="Unassembled WGS sequence"/>
</dbReference>
<keyword evidence="4 10" id="KW-0547">Nucleotide-binding</keyword>
<dbReference type="GO" id="GO:0005737">
    <property type="term" value="C:cytoplasm"/>
    <property type="evidence" value="ECO:0007669"/>
    <property type="project" value="UniProtKB-UniRule"/>
</dbReference>
<dbReference type="NCBIfam" id="TIGR00456">
    <property type="entry name" value="argS"/>
    <property type="match status" value="1"/>
</dbReference>
<keyword evidence="7 10" id="KW-0030">Aminoacyl-tRNA synthetase</keyword>
<evidence type="ECO:0000256" key="6">
    <source>
        <dbReference type="ARBA" id="ARBA00022917"/>
    </source>
</evidence>
<evidence type="ECO:0000256" key="9">
    <source>
        <dbReference type="NCBIfam" id="TIGR00456"/>
    </source>
</evidence>
<comment type="catalytic activity">
    <reaction evidence="8">
        <text>tRNA(Arg) + L-arginine + ATP = L-arginyl-tRNA(Arg) + AMP + diphosphate</text>
        <dbReference type="Rhea" id="RHEA:20301"/>
        <dbReference type="Rhea" id="RHEA-COMP:9658"/>
        <dbReference type="Rhea" id="RHEA-COMP:9673"/>
        <dbReference type="ChEBI" id="CHEBI:30616"/>
        <dbReference type="ChEBI" id="CHEBI:32682"/>
        <dbReference type="ChEBI" id="CHEBI:33019"/>
        <dbReference type="ChEBI" id="CHEBI:78442"/>
        <dbReference type="ChEBI" id="CHEBI:78513"/>
        <dbReference type="ChEBI" id="CHEBI:456215"/>
        <dbReference type="EC" id="6.1.1.19"/>
    </reaction>
</comment>
<evidence type="ECO:0000313" key="12">
    <source>
        <dbReference type="EMBL" id="KYC49654.1"/>
    </source>
</evidence>
<dbReference type="Gene3D" id="1.10.730.10">
    <property type="entry name" value="Isoleucyl-tRNA Synthetase, Domain 1"/>
    <property type="match status" value="1"/>
</dbReference>
<keyword evidence="5 10" id="KW-0067">ATP-binding</keyword>
<comment type="similarity">
    <text evidence="1 10">Belongs to the class-I aminoacyl-tRNA synthetase family.</text>
</comment>
<dbReference type="PRINTS" id="PR01038">
    <property type="entry name" value="TRNASYNTHARG"/>
</dbReference>
<evidence type="ECO:0000256" key="10">
    <source>
        <dbReference type="RuleBase" id="RU363038"/>
    </source>
</evidence>
<sequence length="444" mass="51390">MVEYSQPNTHKSFHIGHLRNVCLGDALANIMEFSGYETVRANYIGDVGAHVAKCLWGYMKFYDGVIPENNRGEFLGKVYSEADNKLKESEEYQEEYKVVLKNLYEGDKRTIDVWQMTKEWSLEEFNRIYQELGVNFDIFLYESEVKDEGTKIAKELLDKGVAKEKDGAVIVDLKDYGLDEFVILRSDGTALYSTKDLALAERKFQDFKIDLSLYVVGSEQKFYFKQLFKTLELMGFKQAQRCFHLSYELVMLEEGKMSSREGNVVLYSELKDVVKKEALNQVRERNISNADTISEIVTIGALKYSMMKDNNKRIIFNWKKALDFEGDTAPYIQYAHARASSILNKIGKLDQKFEIEDLNEKEYKLVFMLSEFPEVVEKASIDYRPDYVSNYVYDLAKCFNEFYHECHVINAETNKVFRASLVKATKMVLHNALALLGIKAPEEM</sequence>
<dbReference type="SUPFAM" id="SSF47323">
    <property type="entry name" value="Anticodon-binding domain of a subclass of class I aminoacyl-tRNA synthetases"/>
    <property type="match status" value="1"/>
</dbReference>
<protein>
    <recommendedName>
        <fullName evidence="2 9">Arginine--tRNA ligase</fullName>
        <ecNumber evidence="2 9">6.1.1.19</ecNumber>
    </recommendedName>
</protein>
<organism evidence="12 13">
    <name type="scientific">Candidatus Methanofastidiosum methylothiophilum</name>
    <dbReference type="NCBI Taxonomy" id="1705564"/>
    <lineage>
        <taxon>Archaea</taxon>
        <taxon>Methanobacteriati</taxon>
        <taxon>Methanobacteriota</taxon>
        <taxon>Stenosarchaea group</taxon>
        <taxon>Candidatus Methanofastidiosia</taxon>
        <taxon>Candidatus Methanofastidiosales</taxon>
        <taxon>Candidatus Methanofastidiosaceae</taxon>
        <taxon>Candidatus Methanofastidiosum</taxon>
    </lineage>
</organism>
<dbReference type="InterPro" id="IPR008909">
    <property type="entry name" value="DALR_anticod-bd"/>
</dbReference>
<comment type="caution">
    <text evidence="12">The sequence shown here is derived from an EMBL/GenBank/DDBJ whole genome shotgun (WGS) entry which is preliminary data.</text>
</comment>
<dbReference type="GO" id="GO:0005524">
    <property type="term" value="F:ATP binding"/>
    <property type="evidence" value="ECO:0007669"/>
    <property type="project" value="UniProtKB-KW"/>
</dbReference>
<dbReference type="Pfam" id="PF05746">
    <property type="entry name" value="DALR_1"/>
    <property type="match status" value="1"/>
</dbReference>
<evidence type="ECO:0000313" key="13">
    <source>
        <dbReference type="Proteomes" id="UP000075578"/>
    </source>
</evidence>
<dbReference type="PATRIC" id="fig|1705564.3.peg.1464"/>
<feature type="domain" description="DALR anticodon binding" evidence="11">
    <location>
        <begin position="332"/>
        <end position="444"/>
    </location>
</feature>
<evidence type="ECO:0000256" key="1">
    <source>
        <dbReference type="ARBA" id="ARBA00005594"/>
    </source>
</evidence>
<accession>A0A150IYB6</accession>
<dbReference type="GO" id="GO:0004814">
    <property type="term" value="F:arginine-tRNA ligase activity"/>
    <property type="evidence" value="ECO:0007669"/>
    <property type="project" value="UniProtKB-UniRule"/>
</dbReference>
<dbReference type="InterPro" id="IPR009080">
    <property type="entry name" value="tRNAsynth_Ia_anticodon-bd"/>
</dbReference>
<name>A0A150IYB6_9EURY</name>
<dbReference type="PANTHER" id="PTHR11956">
    <property type="entry name" value="ARGINYL-TRNA SYNTHETASE"/>
    <property type="match status" value="1"/>
</dbReference>
<dbReference type="CDD" id="cd07956">
    <property type="entry name" value="Anticodon_Ia_Arg"/>
    <property type="match status" value="1"/>
</dbReference>